<gene>
    <name evidence="2" type="ORF">PILCRDRAFT_13212</name>
</gene>
<evidence type="ECO:0000313" key="3">
    <source>
        <dbReference type="Proteomes" id="UP000054166"/>
    </source>
</evidence>
<reference evidence="2 3" key="1">
    <citation type="submission" date="2014-04" db="EMBL/GenBank/DDBJ databases">
        <authorList>
            <consortium name="DOE Joint Genome Institute"/>
            <person name="Kuo A."/>
            <person name="Tarkka M."/>
            <person name="Buscot F."/>
            <person name="Kohler A."/>
            <person name="Nagy L.G."/>
            <person name="Floudas D."/>
            <person name="Copeland A."/>
            <person name="Barry K.W."/>
            <person name="Cichocki N."/>
            <person name="Veneault-Fourrey C."/>
            <person name="LaButti K."/>
            <person name="Lindquist E.A."/>
            <person name="Lipzen A."/>
            <person name="Lundell T."/>
            <person name="Morin E."/>
            <person name="Murat C."/>
            <person name="Sun H."/>
            <person name="Tunlid A."/>
            <person name="Henrissat B."/>
            <person name="Grigoriev I.V."/>
            <person name="Hibbett D.S."/>
            <person name="Martin F."/>
            <person name="Nordberg H.P."/>
            <person name="Cantor M.N."/>
            <person name="Hua S.X."/>
        </authorList>
    </citation>
    <scope>NUCLEOTIDE SEQUENCE [LARGE SCALE GENOMIC DNA]</scope>
    <source>
        <strain evidence="2 3">F 1598</strain>
    </source>
</reference>
<dbReference type="HOGENOM" id="CLU_1468740_0_0_1"/>
<feature type="region of interest" description="Disordered" evidence="1">
    <location>
        <begin position="1"/>
        <end position="26"/>
    </location>
</feature>
<feature type="compositionally biased region" description="Polar residues" evidence="1">
    <location>
        <begin position="15"/>
        <end position="26"/>
    </location>
</feature>
<accession>A0A0C3APK0</accession>
<dbReference type="InParanoid" id="A0A0C3APK0"/>
<dbReference type="AlphaFoldDB" id="A0A0C3APK0"/>
<proteinExistence type="predicted"/>
<dbReference type="Proteomes" id="UP000054166">
    <property type="component" value="Unassembled WGS sequence"/>
</dbReference>
<reference evidence="3" key="2">
    <citation type="submission" date="2015-01" db="EMBL/GenBank/DDBJ databases">
        <title>Evolutionary Origins and Diversification of the Mycorrhizal Mutualists.</title>
        <authorList>
            <consortium name="DOE Joint Genome Institute"/>
            <consortium name="Mycorrhizal Genomics Consortium"/>
            <person name="Kohler A."/>
            <person name="Kuo A."/>
            <person name="Nagy L.G."/>
            <person name="Floudas D."/>
            <person name="Copeland A."/>
            <person name="Barry K.W."/>
            <person name="Cichocki N."/>
            <person name="Veneault-Fourrey C."/>
            <person name="LaButti K."/>
            <person name="Lindquist E.A."/>
            <person name="Lipzen A."/>
            <person name="Lundell T."/>
            <person name="Morin E."/>
            <person name="Murat C."/>
            <person name="Riley R."/>
            <person name="Ohm R."/>
            <person name="Sun H."/>
            <person name="Tunlid A."/>
            <person name="Henrissat B."/>
            <person name="Grigoriev I.V."/>
            <person name="Hibbett D.S."/>
            <person name="Martin F."/>
        </authorList>
    </citation>
    <scope>NUCLEOTIDE SEQUENCE [LARGE SCALE GENOMIC DNA]</scope>
    <source>
        <strain evidence="3">F 1598</strain>
    </source>
</reference>
<evidence type="ECO:0000313" key="2">
    <source>
        <dbReference type="EMBL" id="KIM75838.1"/>
    </source>
</evidence>
<dbReference type="OrthoDB" id="3013020at2759"/>
<organism evidence="2 3">
    <name type="scientific">Piloderma croceum (strain F 1598)</name>
    <dbReference type="NCBI Taxonomy" id="765440"/>
    <lineage>
        <taxon>Eukaryota</taxon>
        <taxon>Fungi</taxon>
        <taxon>Dikarya</taxon>
        <taxon>Basidiomycota</taxon>
        <taxon>Agaricomycotina</taxon>
        <taxon>Agaricomycetes</taxon>
        <taxon>Agaricomycetidae</taxon>
        <taxon>Atheliales</taxon>
        <taxon>Atheliaceae</taxon>
        <taxon>Piloderma</taxon>
    </lineage>
</organism>
<name>A0A0C3APK0_PILCF</name>
<feature type="region of interest" description="Disordered" evidence="1">
    <location>
        <begin position="52"/>
        <end position="88"/>
    </location>
</feature>
<protein>
    <submittedName>
        <fullName evidence="2">Uncharacterized protein</fullName>
    </submittedName>
</protein>
<dbReference type="EMBL" id="KN833041">
    <property type="protein sequence ID" value="KIM75838.1"/>
    <property type="molecule type" value="Genomic_DNA"/>
</dbReference>
<keyword evidence="3" id="KW-1185">Reference proteome</keyword>
<evidence type="ECO:0000256" key="1">
    <source>
        <dbReference type="SAM" id="MobiDB-lite"/>
    </source>
</evidence>
<sequence length="184" mass="20781">MENSDAMKRYPLHTISPSVPSSHFNSPIRGSTPRITDNCRCPCTCANELSNLSSAGDPDPITRTSRKHWQDDDKENEAMLPSLPPQKKQRLYAERRSTNEKLQNLFQTIDDAGWSMSDFLYYTFRNKDSKGKAVNRDHSHASTVQKFLSGQGFANTLNLDIMGLIRQELLEDTSAQGITSLRTE</sequence>